<sequence>MNEQLEKARKWKKIANVVWYACVGLILLVAGIWERWVPEVPPVVANLIFVFLGLVFLMVAFVEGRHDALASVLISQEQYSERKTVAVRMTMFFGGLLGLLGCGTVIAVLKDGEVSAWVLPGIIFLFVAFCINRELFEIFFLKRLGKVGTNNPNQVEG</sequence>
<keyword evidence="1" id="KW-0812">Transmembrane</keyword>
<name>A0A1F5T7Y1_9BACT</name>
<feature type="transmembrane region" description="Helical" evidence="1">
    <location>
        <begin position="114"/>
        <end position="136"/>
    </location>
</feature>
<evidence type="ECO:0000256" key="1">
    <source>
        <dbReference type="SAM" id="Phobius"/>
    </source>
</evidence>
<feature type="transmembrane region" description="Helical" evidence="1">
    <location>
        <begin position="17"/>
        <end position="37"/>
    </location>
</feature>
<feature type="transmembrane region" description="Helical" evidence="1">
    <location>
        <begin position="43"/>
        <end position="64"/>
    </location>
</feature>
<accession>A0A1F5T7Y1</accession>
<protein>
    <submittedName>
        <fullName evidence="2">Uncharacterized protein</fullName>
    </submittedName>
</protein>
<proteinExistence type="predicted"/>
<comment type="caution">
    <text evidence="2">The sequence shown here is derived from an EMBL/GenBank/DDBJ whole genome shotgun (WGS) entry which is preliminary data.</text>
</comment>
<dbReference type="Proteomes" id="UP000178656">
    <property type="component" value="Unassembled WGS sequence"/>
</dbReference>
<reference evidence="2 3" key="1">
    <citation type="journal article" date="2016" name="Nat. Commun.">
        <title>Thousands of microbial genomes shed light on interconnected biogeochemical processes in an aquifer system.</title>
        <authorList>
            <person name="Anantharaman K."/>
            <person name="Brown C.T."/>
            <person name="Hug L.A."/>
            <person name="Sharon I."/>
            <person name="Castelle C.J."/>
            <person name="Probst A.J."/>
            <person name="Thomas B.C."/>
            <person name="Singh A."/>
            <person name="Wilkins M.J."/>
            <person name="Karaoz U."/>
            <person name="Brodie E.L."/>
            <person name="Williams K.H."/>
            <person name="Hubbard S.S."/>
            <person name="Banfield J.F."/>
        </authorList>
    </citation>
    <scope>NUCLEOTIDE SEQUENCE [LARGE SCALE GENOMIC DNA]</scope>
</reference>
<gene>
    <name evidence="2" type="ORF">A2482_01130</name>
</gene>
<evidence type="ECO:0000313" key="2">
    <source>
        <dbReference type="EMBL" id="OGF35054.1"/>
    </source>
</evidence>
<keyword evidence="1" id="KW-0472">Membrane</keyword>
<keyword evidence="1" id="KW-1133">Transmembrane helix</keyword>
<evidence type="ECO:0000313" key="3">
    <source>
        <dbReference type="Proteomes" id="UP000178656"/>
    </source>
</evidence>
<dbReference type="AlphaFoldDB" id="A0A1F5T7Y1"/>
<organism evidence="2 3">
    <name type="scientific">Candidatus Falkowbacteria bacterium RIFOXYC2_FULL_48_21</name>
    <dbReference type="NCBI Taxonomy" id="1798005"/>
    <lineage>
        <taxon>Bacteria</taxon>
        <taxon>Candidatus Falkowiibacteriota</taxon>
    </lineage>
</organism>
<dbReference type="EMBL" id="MFGM01000060">
    <property type="protein sequence ID" value="OGF35054.1"/>
    <property type="molecule type" value="Genomic_DNA"/>
</dbReference>
<feature type="transmembrane region" description="Helical" evidence="1">
    <location>
        <begin position="85"/>
        <end position="108"/>
    </location>
</feature>